<evidence type="ECO:0000256" key="2">
    <source>
        <dbReference type="SAM" id="Phobius"/>
    </source>
</evidence>
<dbReference type="KEGG" id="vin:AKJ08_1432"/>
<gene>
    <name evidence="3" type="ORF">AKJ08_1432</name>
</gene>
<accession>A0A0K1PBZ3</accession>
<organism evidence="3 4">
    <name type="scientific">Vulgatibacter incomptus</name>
    <dbReference type="NCBI Taxonomy" id="1391653"/>
    <lineage>
        <taxon>Bacteria</taxon>
        <taxon>Pseudomonadati</taxon>
        <taxon>Myxococcota</taxon>
        <taxon>Myxococcia</taxon>
        <taxon>Myxococcales</taxon>
        <taxon>Cystobacterineae</taxon>
        <taxon>Vulgatibacteraceae</taxon>
        <taxon>Vulgatibacter</taxon>
    </lineage>
</organism>
<keyword evidence="4" id="KW-1185">Reference proteome</keyword>
<protein>
    <recommendedName>
        <fullName evidence="5">Beta-lactamase</fullName>
    </recommendedName>
</protein>
<keyword evidence="2" id="KW-0812">Transmembrane</keyword>
<keyword evidence="2" id="KW-0472">Membrane</keyword>
<keyword evidence="2" id="KW-1133">Transmembrane helix</keyword>
<dbReference type="Gene3D" id="1.25.40.10">
    <property type="entry name" value="Tetratricopeptide repeat domain"/>
    <property type="match status" value="1"/>
</dbReference>
<dbReference type="PANTHER" id="PTHR13891">
    <property type="entry name" value="CYTOCHROME C OXIDASE ASSEMBLY FACTOR 7"/>
    <property type="match status" value="1"/>
</dbReference>
<feature type="compositionally biased region" description="Basic and acidic residues" evidence="1">
    <location>
        <begin position="1"/>
        <end position="12"/>
    </location>
</feature>
<name>A0A0K1PBZ3_9BACT</name>
<evidence type="ECO:0008006" key="5">
    <source>
        <dbReference type="Google" id="ProtNLM"/>
    </source>
</evidence>
<dbReference type="AlphaFoldDB" id="A0A0K1PBZ3"/>
<dbReference type="SUPFAM" id="SSF81901">
    <property type="entry name" value="HCP-like"/>
    <property type="match status" value="1"/>
</dbReference>
<feature type="region of interest" description="Disordered" evidence="1">
    <location>
        <begin position="63"/>
        <end position="83"/>
    </location>
</feature>
<sequence length="740" mass="80205">MASKRIDEHTEGTEGSSVTDGEKRLEPAGRRMLPFALPVAIGVVALMAVAIARLIVNDDPISETSGPEPMPAARAPLSAPPASLPADRPGLARLGGATFLYESPNGRVWGPGVVIGYADPFDALVLTSTEANASILYYGIPPGGDRRAVPTGVIREDRRLGLAIHSWRDVSRLGWRPEPVPLRDSSLALPGGVVAAGFRRPETRDDRSNEVAPVLVDASIDGETRLLDGTIQVAAPRGIELGPMIDEDGSLAGFVVPSPRGDAYQRFVPVGEIERFLAPRVTENLLRYTMDERGHCSVQLLLVVEHLFRAPEVKVRFLQPDVSPVEVALKEETEWSKSRATAKVDLDRCQVGRFPLEFELEDPKGTTVWRPTDLWIEPTETPRSIFLRFPLLETKRIDGNESSWPPFQQDLALAEAGSRSASSTNEPAKWRTGCDRGIGYACARAGDAALPESGREARAFYERGCKAGNALACLRLGAFHDAWSPEPTSPALARSSYEKACQLGLAVGCSSAARTKKASAGAGEIELLDRSCRLGSPFGCWNLAFMHLEMGGDEGRGLAALETLCEWGFGEGCEMLGTLLAFGDEARRDLQGASRFFTRACGSTCVKAFAFRDLLEERSSFREPPPAERRMPGWIWDASSERPWIEQIFDPEASNWLSDAMGRWIEPCAAHERFLNGSPGLRGPKRTLSMSVKVDKGRIAGQSVRESTGIPSSCIVAPGGMEVRAAFGASGDARVVREVE</sequence>
<evidence type="ECO:0000313" key="3">
    <source>
        <dbReference type="EMBL" id="AKU91045.1"/>
    </source>
</evidence>
<dbReference type="PANTHER" id="PTHR13891:SF1">
    <property type="entry name" value="CYTOCHROME C OXIDASE ASSEMBLY FACTOR 7"/>
    <property type="match status" value="1"/>
</dbReference>
<dbReference type="RefSeq" id="WP_050725416.1">
    <property type="nucleotide sequence ID" value="NZ_CP012332.1"/>
</dbReference>
<dbReference type="EMBL" id="CP012332">
    <property type="protein sequence ID" value="AKU91045.1"/>
    <property type="molecule type" value="Genomic_DNA"/>
</dbReference>
<feature type="region of interest" description="Disordered" evidence="1">
    <location>
        <begin position="1"/>
        <end position="22"/>
    </location>
</feature>
<feature type="transmembrane region" description="Helical" evidence="2">
    <location>
        <begin position="33"/>
        <end position="56"/>
    </location>
</feature>
<evidence type="ECO:0000313" key="4">
    <source>
        <dbReference type="Proteomes" id="UP000055590"/>
    </source>
</evidence>
<dbReference type="STRING" id="1391653.AKJ08_1432"/>
<dbReference type="OrthoDB" id="5483576at2"/>
<proteinExistence type="predicted"/>
<dbReference type="InterPro" id="IPR040239">
    <property type="entry name" value="HcpB-like"/>
</dbReference>
<dbReference type="InterPro" id="IPR011990">
    <property type="entry name" value="TPR-like_helical_dom_sf"/>
</dbReference>
<dbReference type="Proteomes" id="UP000055590">
    <property type="component" value="Chromosome"/>
</dbReference>
<reference evidence="3 4" key="1">
    <citation type="submission" date="2015-08" db="EMBL/GenBank/DDBJ databases">
        <authorList>
            <person name="Babu N.S."/>
            <person name="Beckwith C.J."/>
            <person name="Beseler K.G."/>
            <person name="Brison A."/>
            <person name="Carone J.V."/>
            <person name="Caskin T.P."/>
            <person name="Diamond M."/>
            <person name="Durham M.E."/>
            <person name="Foxe J.M."/>
            <person name="Go M."/>
            <person name="Henderson B.A."/>
            <person name="Jones I.B."/>
            <person name="McGettigan J.A."/>
            <person name="Micheletti S.J."/>
            <person name="Nasrallah M.E."/>
            <person name="Ortiz D."/>
            <person name="Piller C.R."/>
            <person name="Privatt S.R."/>
            <person name="Schneider S.L."/>
            <person name="Sharp S."/>
            <person name="Smith T.C."/>
            <person name="Stanton J.D."/>
            <person name="Ullery H.E."/>
            <person name="Wilson R.J."/>
            <person name="Serrano M.G."/>
            <person name="Buck G."/>
            <person name="Lee V."/>
            <person name="Wang Y."/>
            <person name="Carvalho R."/>
            <person name="Voegtly L."/>
            <person name="Shi R."/>
            <person name="Duckworth R."/>
            <person name="Johnson A."/>
            <person name="Loviza R."/>
            <person name="Walstead R."/>
            <person name="Shah Z."/>
            <person name="Kiflezghi M."/>
            <person name="Wade K."/>
            <person name="Ball S.L."/>
            <person name="Bradley K.W."/>
            <person name="Asai D.J."/>
            <person name="Bowman C.A."/>
            <person name="Russell D.A."/>
            <person name="Pope W.H."/>
            <person name="Jacobs-Sera D."/>
            <person name="Hendrix R.W."/>
            <person name="Hatfull G.F."/>
        </authorList>
    </citation>
    <scope>NUCLEOTIDE SEQUENCE [LARGE SCALE GENOMIC DNA]</scope>
    <source>
        <strain evidence="3 4">DSM 27710</strain>
    </source>
</reference>
<evidence type="ECO:0000256" key="1">
    <source>
        <dbReference type="SAM" id="MobiDB-lite"/>
    </source>
</evidence>